<dbReference type="PROSITE" id="PS00501">
    <property type="entry name" value="SPASE_I_1"/>
    <property type="match status" value="1"/>
</dbReference>
<dbReference type="InterPro" id="IPR000223">
    <property type="entry name" value="Pept_S26A_signal_pept_1"/>
</dbReference>
<dbReference type="CDD" id="cd06462">
    <property type="entry name" value="Peptidase_S24_S26"/>
    <property type="match status" value="1"/>
</dbReference>
<evidence type="ECO:0000259" key="13">
    <source>
        <dbReference type="Pfam" id="PF10502"/>
    </source>
</evidence>
<proteinExistence type="inferred from homology"/>
<protein>
    <recommendedName>
        <fullName evidence="10">Signal peptidase I</fullName>
        <ecNumber evidence="10">3.4.21.89</ecNumber>
    </recommendedName>
</protein>
<feature type="domain" description="Peptidase S26" evidence="13">
    <location>
        <begin position="6"/>
        <end position="91"/>
    </location>
</feature>
<keyword evidence="6 10" id="KW-0378">Hydrolase</keyword>
<dbReference type="Gene3D" id="2.10.109.10">
    <property type="entry name" value="Umud Fragment, subunit A"/>
    <property type="match status" value="1"/>
</dbReference>
<dbReference type="AlphaFoldDB" id="A0A1T3NL40"/>
<comment type="catalytic activity">
    <reaction evidence="1 10">
        <text>Cleavage of hydrophobic, N-terminal signal or leader sequences from secreted and periplasmic proteins.</text>
        <dbReference type="EC" id="3.4.21.89"/>
    </reaction>
</comment>
<evidence type="ECO:0000313" key="14">
    <source>
        <dbReference type="EMBL" id="OPC77599.1"/>
    </source>
</evidence>
<comment type="subcellular location">
    <subcellularLocation>
        <location evidence="2">Cell membrane</location>
        <topology evidence="2">Single-pass type II membrane protein</topology>
    </subcellularLocation>
    <subcellularLocation>
        <location evidence="11">Membrane</location>
        <topology evidence="11">Single-pass type II membrane protein</topology>
    </subcellularLocation>
</comment>
<evidence type="ECO:0000313" key="15">
    <source>
        <dbReference type="Proteomes" id="UP000190037"/>
    </source>
</evidence>
<feature type="active site" evidence="9">
    <location>
        <position position="78"/>
    </location>
</feature>
<dbReference type="PANTHER" id="PTHR46041">
    <property type="entry name" value="MITOCHONDRIAL INNER MEMBRANE PROTEASE SUBUNIT 2"/>
    <property type="match status" value="1"/>
</dbReference>
<evidence type="ECO:0000256" key="1">
    <source>
        <dbReference type="ARBA" id="ARBA00000677"/>
    </source>
</evidence>
<evidence type="ECO:0000256" key="3">
    <source>
        <dbReference type="ARBA" id="ARBA00007066"/>
    </source>
</evidence>
<name>A0A1T3NL40_9ACTN</name>
<dbReference type="InterPro" id="IPR036286">
    <property type="entry name" value="LexA/Signal_pep-like_sf"/>
</dbReference>
<dbReference type="EMBL" id="MWQN01000004">
    <property type="protein sequence ID" value="OPC77599.1"/>
    <property type="molecule type" value="Genomic_DNA"/>
</dbReference>
<dbReference type="GO" id="GO:0009003">
    <property type="term" value="F:signal peptidase activity"/>
    <property type="evidence" value="ECO:0007669"/>
    <property type="project" value="UniProtKB-EC"/>
</dbReference>
<reference evidence="14 15" key="1">
    <citation type="submission" date="2017-03" db="EMBL/GenBank/DDBJ databases">
        <title>Draft genome sequence of Streptomyces scabrisporus NF3, endophyte isolated from Amphipterygium adstringens.</title>
        <authorList>
            <person name="Vazquez M."/>
            <person name="Ceapa C.D."/>
            <person name="Rodriguez Luna D."/>
            <person name="Sanchez Esquivel S."/>
        </authorList>
    </citation>
    <scope>NUCLEOTIDE SEQUENCE [LARGE SCALE GENOMIC DNA]</scope>
    <source>
        <strain evidence="14 15">NF3</strain>
    </source>
</reference>
<dbReference type="GO" id="GO:0006465">
    <property type="term" value="P:signal peptide processing"/>
    <property type="evidence" value="ECO:0007669"/>
    <property type="project" value="InterPro"/>
</dbReference>
<evidence type="ECO:0000256" key="4">
    <source>
        <dbReference type="ARBA" id="ARBA00022670"/>
    </source>
</evidence>
<feature type="domain" description="Peptidase S26" evidence="13">
    <location>
        <begin position="100"/>
        <end position="136"/>
    </location>
</feature>
<keyword evidence="4 10" id="KW-0645">Protease</keyword>
<dbReference type="InterPro" id="IPR019757">
    <property type="entry name" value="Pept_S26A_signal_pept_1_Lys-AS"/>
</dbReference>
<evidence type="ECO:0000256" key="6">
    <source>
        <dbReference type="ARBA" id="ARBA00022801"/>
    </source>
</evidence>
<feature type="region of interest" description="Disordered" evidence="12">
    <location>
        <begin position="146"/>
        <end position="176"/>
    </location>
</feature>
<evidence type="ECO:0000256" key="9">
    <source>
        <dbReference type="PIRSR" id="PIRSR600223-1"/>
    </source>
</evidence>
<evidence type="ECO:0000256" key="5">
    <source>
        <dbReference type="ARBA" id="ARBA00022692"/>
    </source>
</evidence>
<dbReference type="GO" id="GO:0004252">
    <property type="term" value="F:serine-type endopeptidase activity"/>
    <property type="evidence" value="ECO:0007669"/>
    <property type="project" value="InterPro"/>
</dbReference>
<dbReference type="InterPro" id="IPR037730">
    <property type="entry name" value="IMP2"/>
</dbReference>
<organism evidence="14 15">
    <name type="scientific">Embleya scabrispora</name>
    <dbReference type="NCBI Taxonomy" id="159449"/>
    <lineage>
        <taxon>Bacteria</taxon>
        <taxon>Bacillati</taxon>
        <taxon>Actinomycetota</taxon>
        <taxon>Actinomycetes</taxon>
        <taxon>Kitasatosporales</taxon>
        <taxon>Streptomycetaceae</taxon>
        <taxon>Embleya</taxon>
    </lineage>
</organism>
<dbReference type="Pfam" id="PF10502">
    <property type="entry name" value="Peptidase_S26"/>
    <property type="match status" value="2"/>
</dbReference>
<dbReference type="Proteomes" id="UP000190037">
    <property type="component" value="Unassembled WGS sequence"/>
</dbReference>
<dbReference type="OrthoDB" id="1467636at2"/>
<evidence type="ECO:0000256" key="12">
    <source>
        <dbReference type="SAM" id="MobiDB-lite"/>
    </source>
</evidence>
<comment type="similarity">
    <text evidence="3">Belongs to the peptidase S26 family. IMP2 subfamily.</text>
</comment>
<dbReference type="InterPro" id="IPR019756">
    <property type="entry name" value="Pept_S26A_signal_pept_1_Ser-AS"/>
</dbReference>
<dbReference type="NCBIfam" id="TIGR02227">
    <property type="entry name" value="sigpep_I_bact"/>
    <property type="match status" value="1"/>
</dbReference>
<evidence type="ECO:0000256" key="7">
    <source>
        <dbReference type="ARBA" id="ARBA00022989"/>
    </source>
</evidence>
<keyword evidence="8" id="KW-0472">Membrane</keyword>
<evidence type="ECO:0000256" key="10">
    <source>
        <dbReference type="RuleBase" id="RU003993"/>
    </source>
</evidence>
<feature type="active site" evidence="9">
    <location>
        <position position="33"/>
    </location>
</feature>
<dbReference type="GO" id="GO:0005886">
    <property type="term" value="C:plasma membrane"/>
    <property type="evidence" value="ECO:0007669"/>
    <property type="project" value="UniProtKB-SubCell"/>
</dbReference>
<keyword evidence="15" id="KW-1185">Reference proteome</keyword>
<dbReference type="PRINTS" id="PR00727">
    <property type="entry name" value="LEADERPTASE"/>
</dbReference>
<dbReference type="SUPFAM" id="SSF51306">
    <property type="entry name" value="LexA/Signal peptidase"/>
    <property type="match status" value="1"/>
</dbReference>
<keyword evidence="5" id="KW-0812">Transmembrane</keyword>
<comment type="caution">
    <text evidence="14">The sequence shown here is derived from an EMBL/GenBank/DDBJ whole genome shotgun (WGS) entry which is preliminary data.</text>
</comment>
<evidence type="ECO:0000256" key="11">
    <source>
        <dbReference type="RuleBase" id="RU362042"/>
    </source>
</evidence>
<keyword evidence="7" id="KW-1133">Transmembrane helix</keyword>
<accession>A0A1T3NL40</accession>
<dbReference type="InterPro" id="IPR019533">
    <property type="entry name" value="Peptidase_S26"/>
</dbReference>
<evidence type="ECO:0000256" key="2">
    <source>
        <dbReference type="ARBA" id="ARBA00004401"/>
    </source>
</evidence>
<gene>
    <name evidence="14" type="ORF">B4N89_41200</name>
</gene>
<dbReference type="PROSITE" id="PS00760">
    <property type="entry name" value="SPASE_I_2"/>
    <property type="match status" value="1"/>
</dbReference>
<dbReference type="PANTHER" id="PTHR46041:SF2">
    <property type="entry name" value="MITOCHONDRIAL INNER MEMBRANE PROTEASE SUBUNIT 2"/>
    <property type="match status" value="1"/>
</dbReference>
<sequence>MVGSAVVATVILVLAGARALRSRLALVRVTGTSMAPTFADGDRVLVDCAAPVRRGDVVVFRNPTAALGADRDPRWLVKRVAAVPGDPVPVEMRDVVRAPNDGVVPAGSLVVRGDAPRSHDSRHFGYVPASTVLGVVGAGPRIPWPVARGRWRRPDRSANTRPHTAPLPRAGQSPGR</sequence>
<dbReference type="EC" id="3.4.21.89" evidence="10"/>
<dbReference type="STRING" id="159449.B4N89_41200"/>
<evidence type="ECO:0000256" key="8">
    <source>
        <dbReference type="ARBA" id="ARBA00023136"/>
    </source>
</evidence>